<accession>A0A5Q4VF06</accession>
<feature type="transmembrane region" description="Helical" evidence="1">
    <location>
        <begin position="75"/>
        <end position="94"/>
    </location>
</feature>
<sequence>MKPWQMILAGIISLGIGSLVYILDRPVGIFSVFGNGVEGIGFGSMGDWLPDAMHPFGMALISAGIAGGRAASLRFWAVFWGIVGLIMETGQYYGEKAAALIPENWKSIPVLDHISLYFIHGTFDPIDIMGIILGSTAAWLISTIHSS</sequence>
<dbReference type="OrthoDB" id="9872184at2"/>
<evidence type="ECO:0000313" key="2">
    <source>
        <dbReference type="EMBL" id="TYT76254.1"/>
    </source>
</evidence>
<dbReference type="RefSeq" id="WP_139445443.1">
    <property type="nucleotide sequence ID" value="NZ_VDMB01000001.1"/>
</dbReference>
<dbReference type="EMBL" id="VDMB01000001">
    <property type="protein sequence ID" value="TYT76254.1"/>
    <property type="molecule type" value="Genomic_DNA"/>
</dbReference>
<feature type="transmembrane region" description="Helical" evidence="1">
    <location>
        <begin position="7"/>
        <end position="23"/>
    </location>
</feature>
<dbReference type="Proteomes" id="UP000321899">
    <property type="component" value="Unassembled WGS sequence"/>
</dbReference>
<organism evidence="2 3">
    <name type="scientific">Desulfobotulus mexicanus</name>
    <dbReference type="NCBI Taxonomy" id="2586642"/>
    <lineage>
        <taxon>Bacteria</taxon>
        <taxon>Pseudomonadati</taxon>
        <taxon>Thermodesulfobacteriota</taxon>
        <taxon>Desulfobacteria</taxon>
        <taxon>Desulfobacterales</taxon>
        <taxon>Desulfobacteraceae</taxon>
        <taxon>Desulfobotulus</taxon>
    </lineage>
</organism>
<name>A0A5Q4VF06_9BACT</name>
<evidence type="ECO:0008006" key="4">
    <source>
        <dbReference type="Google" id="ProtNLM"/>
    </source>
</evidence>
<evidence type="ECO:0000256" key="1">
    <source>
        <dbReference type="SAM" id="Phobius"/>
    </source>
</evidence>
<protein>
    <recommendedName>
        <fullName evidence="4">DUF2809 domain-containing protein</fullName>
    </recommendedName>
</protein>
<evidence type="ECO:0000313" key="3">
    <source>
        <dbReference type="Proteomes" id="UP000321899"/>
    </source>
</evidence>
<keyword evidence="3" id="KW-1185">Reference proteome</keyword>
<dbReference type="AlphaFoldDB" id="A0A5Q4VF06"/>
<keyword evidence="1" id="KW-0812">Transmembrane</keyword>
<keyword evidence="1" id="KW-1133">Transmembrane helix</keyword>
<gene>
    <name evidence="2" type="ORF">FIM25_01500</name>
</gene>
<proteinExistence type="predicted"/>
<keyword evidence="1" id="KW-0472">Membrane</keyword>
<comment type="caution">
    <text evidence="2">The sequence shown here is derived from an EMBL/GenBank/DDBJ whole genome shotgun (WGS) entry which is preliminary data.</text>
</comment>
<reference evidence="2 3" key="1">
    <citation type="submission" date="2019-06" db="EMBL/GenBank/DDBJ databases">
        <title>Desulfobotulus mexicanus sp. nov., a novel sulfate-reducing bacterium isolated from the sediment of an alkaline crater lake in Mexico.</title>
        <authorList>
            <person name="Hirschler-Rea A."/>
        </authorList>
    </citation>
    <scope>NUCLEOTIDE SEQUENCE [LARGE SCALE GENOMIC DNA]</scope>
    <source>
        <strain evidence="2 3">PAR22N</strain>
    </source>
</reference>